<sequence length="92" mass="10061">MSITRHGERLQVCCDTCPASYPNKYLAEDFGVMIADARTAGWIIRKAVPKRSDNDTTDLFGAAPRVAGRAVDEPYTHTCPSCISPNREGGLF</sequence>
<evidence type="ECO:0000313" key="1">
    <source>
        <dbReference type="EMBL" id="SFJ08070.1"/>
    </source>
</evidence>
<dbReference type="RefSeq" id="WP_091521831.1">
    <property type="nucleotide sequence ID" value="NZ_FORF01000010.1"/>
</dbReference>
<dbReference type="AlphaFoldDB" id="A0A1I3NGI8"/>
<accession>A0A1I3NGI8</accession>
<proteinExistence type="predicted"/>
<dbReference type="EMBL" id="FORF01000010">
    <property type="protein sequence ID" value="SFJ08070.1"/>
    <property type="molecule type" value="Genomic_DNA"/>
</dbReference>
<keyword evidence="2" id="KW-1185">Reference proteome</keyword>
<reference evidence="2" key="1">
    <citation type="submission" date="2016-10" db="EMBL/GenBank/DDBJ databases">
        <authorList>
            <person name="Varghese N."/>
            <person name="Submissions S."/>
        </authorList>
    </citation>
    <scope>NUCLEOTIDE SEQUENCE [LARGE SCALE GENOMIC DNA]</scope>
    <source>
        <strain evidence="2">DSM 21857</strain>
    </source>
</reference>
<protein>
    <submittedName>
        <fullName evidence="1">Uncharacterized protein</fullName>
    </submittedName>
</protein>
<dbReference type="Proteomes" id="UP000242763">
    <property type="component" value="Unassembled WGS sequence"/>
</dbReference>
<gene>
    <name evidence="1" type="ORF">SAMN03080618_02069</name>
</gene>
<organism evidence="1 2">
    <name type="scientific">Aquamicrobium aerolatum DSM 21857</name>
    <dbReference type="NCBI Taxonomy" id="1121003"/>
    <lineage>
        <taxon>Bacteria</taxon>
        <taxon>Pseudomonadati</taxon>
        <taxon>Pseudomonadota</taxon>
        <taxon>Alphaproteobacteria</taxon>
        <taxon>Hyphomicrobiales</taxon>
        <taxon>Phyllobacteriaceae</taxon>
        <taxon>Aerobium</taxon>
    </lineage>
</organism>
<name>A0A1I3NGI8_9HYPH</name>
<dbReference type="OrthoDB" id="8100969at2"/>
<evidence type="ECO:0000313" key="2">
    <source>
        <dbReference type="Proteomes" id="UP000242763"/>
    </source>
</evidence>
<dbReference type="STRING" id="1121003.SAMN03080618_02069"/>